<reference evidence="3" key="1">
    <citation type="submission" date="2020-07" db="EMBL/GenBank/DDBJ databases">
        <title>Clarias magur genome sequencing, assembly and annotation.</title>
        <authorList>
            <person name="Kushwaha B."/>
            <person name="Kumar R."/>
            <person name="Das P."/>
            <person name="Joshi C.G."/>
            <person name="Kumar D."/>
            <person name="Nagpure N.S."/>
            <person name="Pandey M."/>
            <person name="Agarwal S."/>
            <person name="Srivastava S."/>
            <person name="Singh M."/>
            <person name="Sahoo L."/>
            <person name="Jayasankar P."/>
            <person name="Meher P.K."/>
            <person name="Koringa P.G."/>
            <person name="Iquebal M.A."/>
            <person name="Das S.P."/>
            <person name="Bit A."/>
            <person name="Patnaik S."/>
            <person name="Patel N."/>
            <person name="Shah T.M."/>
            <person name="Hinsu A."/>
            <person name="Jena J.K."/>
        </authorList>
    </citation>
    <scope>NUCLEOTIDE SEQUENCE</scope>
    <source>
        <strain evidence="3">CIFAMagur01</strain>
        <tissue evidence="3">Testis</tissue>
    </source>
</reference>
<evidence type="ECO:0000256" key="1">
    <source>
        <dbReference type="ARBA" id="ARBA00023180"/>
    </source>
</evidence>
<feature type="non-terminal residue" evidence="3">
    <location>
        <position position="85"/>
    </location>
</feature>
<dbReference type="EMBL" id="QNUK01001229">
    <property type="protein sequence ID" value="KAF5885606.1"/>
    <property type="molecule type" value="Genomic_DNA"/>
</dbReference>
<proteinExistence type="predicted"/>
<dbReference type="Proteomes" id="UP000727407">
    <property type="component" value="Unassembled WGS sequence"/>
</dbReference>
<dbReference type="GO" id="GO:0005615">
    <property type="term" value="C:extracellular space"/>
    <property type="evidence" value="ECO:0007669"/>
    <property type="project" value="TreeGrafter"/>
</dbReference>
<dbReference type="InterPro" id="IPR011162">
    <property type="entry name" value="MHC_I/II-like_Ag-recog"/>
</dbReference>
<sequence>KHSLQYILTRVTGLNFPEFTSVGQWDGDQIDYYDSNIRRVIPKTDWIQGRVGEDYWKRETQISRVNEEWFKANMPILMQRFNHTE</sequence>
<dbReference type="Gene3D" id="3.30.500.10">
    <property type="entry name" value="MHC class I-like antigen recognition-like"/>
    <property type="match status" value="1"/>
</dbReference>
<dbReference type="SUPFAM" id="SSF54452">
    <property type="entry name" value="MHC antigen-recognition domain"/>
    <property type="match status" value="1"/>
</dbReference>
<feature type="non-terminal residue" evidence="3">
    <location>
        <position position="1"/>
    </location>
</feature>
<gene>
    <name evidence="3" type="ORF">DAT39_022679</name>
</gene>
<keyword evidence="4" id="KW-1185">Reference proteome</keyword>
<dbReference type="InterPro" id="IPR011161">
    <property type="entry name" value="MHC_I-like_Ag-recog"/>
</dbReference>
<dbReference type="OrthoDB" id="8936120at2759"/>
<dbReference type="PANTHER" id="PTHR16675:SF237">
    <property type="entry name" value="MHC CLASS I ANTIGEN TRANSCRIPT VARIANT 1-RELATED"/>
    <property type="match status" value="1"/>
</dbReference>
<accession>A0A8J4T2L7</accession>
<evidence type="ECO:0000313" key="3">
    <source>
        <dbReference type="EMBL" id="KAF5885606.1"/>
    </source>
</evidence>
<feature type="domain" description="MHC class I-like antigen recognition-like" evidence="2">
    <location>
        <begin position="1"/>
        <end position="84"/>
    </location>
</feature>
<keyword evidence="1" id="KW-0325">Glycoprotein</keyword>
<protein>
    <submittedName>
        <fullName evidence="3">MHC class I antigen</fullName>
    </submittedName>
</protein>
<dbReference type="AlphaFoldDB" id="A0A8J4T2L7"/>
<comment type="caution">
    <text evidence="3">The sequence shown here is derived from an EMBL/GenBank/DDBJ whole genome shotgun (WGS) entry which is preliminary data.</text>
</comment>
<organism evidence="3 4">
    <name type="scientific">Clarias magur</name>
    <name type="common">Asian catfish</name>
    <name type="synonym">Macropteronotus magur</name>
    <dbReference type="NCBI Taxonomy" id="1594786"/>
    <lineage>
        <taxon>Eukaryota</taxon>
        <taxon>Metazoa</taxon>
        <taxon>Chordata</taxon>
        <taxon>Craniata</taxon>
        <taxon>Vertebrata</taxon>
        <taxon>Euteleostomi</taxon>
        <taxon>Actinopterygii</taxon>
        <taxon>Neopterygii</taxon>
        <taxon>Teleostei</taxon>
        <taxon>Ostariophysi</taxon>
        <taxon>Siluriformes</taxon>
        <taxon>Clariidae</taxon>
        <taxon>Clarias</taxon>
    </lineage>
</organism>
<dbReference type="InterPro" id="IPR050208">
    <property type="entry name" value="MHC_class-I_related"/>
</dbReference>
<dbReference type="PANTHER" id="PTHR16675">
    <property type="entry name" value="MHC CLASS I-RELATED"/>
    <property type="match status" value="1"/>
</dbReference>
<evidence type="ECO:0000259" key="2">
    <source>
        <dbReference type="Pfam" id="PF00129"/>
    </source>
</evidence>
<evidence type="ECO:0000313" key="4">
    <source>
        <dbReference type="Proteomes" id="UP000727407"/>
    </source>
</evidence>
<dbReference type="GO" id="GO:0009897">
    <property type="term" value="C:external side of plasma membrane"/>
    <property type="evidence" value="ECO:0007669"/>
    <property type="project" value="TreeGrafter"/>
</dbReference>
<name>A0A8J4T2L7_CLAMG</name>
<dbReference type="Pfam" id="PF00129">
    <property type="entry name" value="MHC_I"/>
    <property type="match status" value="1"/>
</dbReference>
<dbReference type="InterPro" id="IPR037055">
    <property type="entry name" value="MHC_I-like_Ag-recog_sf"/>
</dbReference>
<dbReference type="GO" id="GO:0006955">
    <property type="term" value="P:immune response"/>
    <property type="evidence" value="ECO:0007669"/>
    <property type="project" value="TreeGrafter"/>
</dbReference>